<accession>K0RQ26</accession>
<dbReference type="Proteomes" id="UP000266841">
    <property type="component" value="Unassembled WGS sequence"/>
</dbReference>
<organism evidence="1 2">
    <name type="scientific">Thalassiosira oceanica</name>
    <name type="common">Marine diatom</name>
    <dbReference type="NCBI Taxonomy" id="159749"/>
    <lineage>
        <taxon>Eukaryota</taxon>
        <taxon>Sar</taxon>
        <taxon>Stramenopiles</taxon>
        <taxon>Ochrophyta</taxon>
        <taxon>Bacillariophyta</taxon>
        <taxon>Coscinodiscophyceae</taxon>
        <taxon>Thalassiosirophycidae</taxon>
        <taxon>Thalassiosirales</taxon>
        <taxon>Thalassiosiraceae</taxon>
        <taxon>Thalassiosira</taxon>
    </lineage>
</organism>
<dbReference type="EMBL" id="AGNL01035802">
    <property type="protein sequence ID" value="EJK54444.1"/>
    <property type="molecule type" value="Genomic_DNA"/>
</dbReference>
<feature type="non-terminal residue" evidence="1">
    <location>
        <position position="53"/>
    </location>
</feature>
<comment type="caution">
    <text evidence="1">The sequence shown here is derived from an EMBL/GenBank/DDBJ whole genome shotgun (WGS) entry which is preliminary data.</text>
</comment>
<protein>
    <submittedName>
        <fullName evidence="1">Uncharacterized protein</fullName>
    </submittedName>
</protein>
<proteinExistence type="predicted"/>
<evidence type="ECO:0000313" key="2">
    <source>
        <dbReference type="Proteomes" id="UP000266841"/>
    </source>
</evidence>
<dbReference type="AlphaFoldDB" id="K0RQ26"/>
<evidence type="ECO:0000313" key="1">
    <source>
        <dbReference type="EMBL" id="EJK54444.1"/>
    </source>
</evidence>
<reference evidence="1 2" key="1">
    <citation type="journal article" date="2012" name="Genome Biol.">
        <title>Genome and low-iron response of an oceanic diatom adapted to chronic iron limitation.</title>
        <authorList>
            <person name="Lommer M."/>
            <person name="Specht M."/>
            <person name="Roy A.S."/>
            <person name="Kraemer L."/>
            <person name="Andreson R."/>
            <person name="Gutowska M.A."/>
            <person name="Wolf J."/>
            <person name="Bergner S.V."/>
            <person name="Schilhabel M.B."/>
            <person name="Klostermeier U.C."/>
            <person name="Beiko R.G."/>
            <person name="Rosenstiel P."/>
            <person name="Hippler M."/>
            <person name="Laroche J."/>
        </authorList>
    </citation>
    <scope>NUCLEOTIDE SEQUENCE [LARGE SCALE GENOMIC DNA]</scope>
    <source>
        <strain evidence="1 2">CCMP1005</strain>
    </source>
</reference>
<keyword evidence="2" id="KW-1185">Reference proteome</keyword>
<gene>
    <name evidence="1" type="ORF">THAOC_25926</name>
</gene>
<name>K0RQ26_THAOC</name>
<sequence length="53" mass="5861">MSDTAVPRRPLAETLDEIDISAEAFHVVRSTPLPKSFDRDAGDKAVRFQNSVC</sequence>